<keyword evidence="3 5" id="KW-1133">Transmembrane helix</keyword>
<dbReference type="GO" id="GO:0006874">
    <property type="term" value="P:intracellular calcium ion homeostasis"/>
    <property type="evidence" value="ECO:0007669"/>
    <property type="project" value="TreeGrafter"/>
</dbReference>
<evidence type="ECO:0000256" key="2">
    <source>
        <dbReference type="ARBA" id="ARBA00022692"/>
    </source>
</evidence>
<feature type="transmembrane region" description="Helical" evidence="5">
    <location>
        <begin position="313"/>
        <end position="337"/>
    </location>
</feature>
<feature type="transmembrane region" description="Helical" evidence="5">
    <location>
        <begin position="280"/>
        <end position="301"/>
    </location>
</feature>
<feature type="transmembrane region" description="Helical" evidence="5">
    <location>
        <begin position="251"/>
        <end position="274"/>
    </location>
</feature>
<evidence type="ECO:0000256" key="4">
    <source>
        <dbReference type="ARBA" id="ARBA00023136"/>
    </source>
</evidence>
<name>A0AAE4ZD72_9BACT</name>
<dbReference type="Gene3D" id="1.20.1420.30">
    <property type="entry name" value="NCX, central ion-binding region"/>
    <property type="match status" value="1"/>
</dbReference>
<evidence type="ECO:0000313" key="7">
    <source>
        <dbReference type="EMBL" id="NIR75985.1"/>
    </source>
</evidence>
<dbReference type="Pfam" id="PF01699">
    <property type="entry name" value="Na_Ca_ex"/>
    <property type="match status" value="2"/>
</dbReference>
<evidence type="ECO:0000256" key="5">
    <source>
        <dbReference type="SAM" id="Phobius"/>
    </source>
</evidence>
<accession>A0AAE4ZD72</accession>
<gene>
    <name evidence="7" type="ORF">GWO12_12890</name>
</gene>
<dbReference type="InterPro" id="IPR004837">
    <property type="entry name" value="NaCa_Exmemb"/>
</dbReference>
<dbReference type="InterPro" id="IPR004481">
    <property type="entry name" value="K/Na/Ca-exchanger"/>
</dbReference>
<evidence type="ECO:0000256" key="3">
    <source>
        <dbReference type="ARBA" id="ARBA00022989"/>
    </source>
</evidence>
<feature type="transmembrane region" description="Helical" evidence="5">
    <location>
        <begin position="111"/>
        <end position="130"/>
    </location>
</feature>
<feature type="domain" description="Sodium/calcium exchanger membrane region" evidence="6">
    <location>
        <begin position="185"/>
        <end position="326"/>
    </location>
</feature>
<feature type="transmembrane region" description="Helical" evidence="5">
    <location>
        <begin position="142"/>
        <end position="160"/>
    </location>
</feature>
<dbReference type="PANTHER" id="PTHR10846:SF8">
    <property type="entry name" value="INNER MEMBRANE PROTEIN YRBG"/>
    <property type="match status" value="1"/>
</dbReference>
<dbReference type="GO" id="GO:0005886">
    <property type="term" value="C:plasma membrane"/>
    <property type="evidence" value="ECO:0007669"/>
    <property type="project" value="TreeGrafter"/>
</dbReference>
<evidence type="ECO:0000313" key="8">
    <source>
        <dbReference type="Proteomes" id="UP000702544"/>
    </source>
</evidence>
<evidence type="ECO:0000256" key="1">
    <source>
        <dbReference type="ARBA" id="ARBA00004141"/>
    </source>
</evidence>
<feature type="transmembrane region" description="Helical" evidence="5">
    <location>
        <begin position="220"/>
        <end position="239"/>
    </location>
</feature>
<proteinExistence type="predicted"/>
<feature type="transmembrane region" description="Helical" evidence="5">
    <location>
        <begin position="6"/>
        <end position="25"/>
    </location>
</feature>
<dbReference type="PANTHER" id="PTHR10846">
    <property type="entry name" value="SODIUM/POTASSIUM/CALCIUM EXCHANGER"/>
    <property type="match status" value="1"/>
</dbReference>
<dbReference type="InterPro" id="IPR044880">
    <property type="entry name" value="NCX_ion-bd_dom_sf"/>
</dbReference>
<feature type="transmembrane region" description="Helical" evidence="5">
    <location>
        <begin position="72"/>
        <end position="91"/>
    </location>
</feature>
<dbReference type="GO" id="GO:0005262">
    <property type="term" value="F:calcium channel activity"/>
    <property type="evidence" value="ECO:0007669"/>
    <property type="project" value="TreeGrafter"/>
</dbReference>
<dbReference type="GO" id="GO:0008273">
    <property type="term" value="F:calcium, potassium:sodium antiporter activity"/>
    <property type="evidence" value="ECO:0007669"/>
    <property type="project" value="TreeGrafter"/>
</dbReference>
<keyword evidence="4 5" id="KW-0472">Membrane</keyword>
<dbReference type="Proteomes" id="UP000702544">
    <property type="component" value="Unassembled WGS sequence"/>
</dbReference>
<dbReference type="AlphaFoldDB" id="A0AAE4ZD72"/>
<keyword evidence="2 5" id="KW-0812">Transmembrane</keyword>
<feature type="transmembrane region" description="Helical" evidence="5">
    <location>
        <begin position="186"/>
        <end position="208"/>
    </location>
</feature>
<evidence type="ECO:0000259" key="6">
    <source>
        <dbReference type="Pfam" id="PF01699"/>
    </source>
</evidence>
<sequence length="338" mass="35682">METVLIAAGVIIVATAVTWVGSAWLERGADDLAVHYRLPDVVQGTIVVAIGSSFPELSTTVISTAIHGEFELGMSAIVGSAIFNILVIPALSGISGGRLAGSRQLVYKDALFYLTSVAVLLLAFSFALIYNPLPDGELVGRLDRPIAACPLLLYGVYIFLQQQETEEHWQEERTGSAPSISVMKSWLLVLAGLVLIVAGVEGLIRSVIALGETLGTPTFLWGATVVAAATSLPDAFISIRTARQGDTDVSLGNVLGSNIFDLLVAIPAGVLIAGATLVDYGVAAPLMAVLTVATIVLFAALRTDLTLTRRECYVLLALYAAFIGWLVLETIGVTAWVR</sequence>
<comment type="subcellular location">
    <subcellularLocation>
        <location evidence="1">Membrane</location>
        <topology evidence="1">Multi-pass membrane protein</topology>
    </subcellularLocation>
</comment>
<organism evidence="7 8">
    <name type="scientific">Candidatus Kutchimonas denitrificans</name>
    <dbReference type="NCBI Taxonomy" id="3056748"/>
    <lineage>
        <taxon>Bacteria</taxon>
        <taxon>Pseudomonadati</taxon>
        <taxon>Gemmatimonadota</taxon>
        <taxon>Gemmatimonadia</taxon>
        <taxon>Candidatus Palauibacterales</taxon>
        <taxon>Candidatus Palauibacteraceae</taxon>
        <taxon>Candidatus Kutchimonas</taxon>
    </lineage>
</organism>
<comment type="caution">
    <text evidence="7">The sequence shown here is derived from an EMBL/GenBank/DDBJ whole genome shotgun (WGS) entry which is preliminary data.</text>
</comment>
<protein>
    <submittedName>
        <fullName evidence="7">Sodium:calcium antiporter</fullName>
    </submittedName>
</protein>
<dbReference type="EMBL" id="JAACAK010000112">
    <property type="protein sequence ID" value="NIR75985.1"/>
    <property type="molecule type" value="Genomic_DNA"/>
</dbReference>
<reference evidence="7 8" key="1">
    <citation type="submission" date="2020-01" db="EMBL/GenBank/DDBJ databases">
        <title>Genomes assembled from Gulf of Kutch pelagic sediment metagenomes.</title>
        <authorList>
            <person name="Chandrashekar M."/>
            <person name="Mahajan M.S."/>
            <person name="Dave K.J."/>
            <person name="Vatsa P."/>
            <person name="Nathani N.M."/>
        </authorList>
    </citation>
    <scope>NUCLEOTIDE SEQUENCE [LARGE SCALE GENOMIC DNA]</scope>
    <source>
        <strain evidence="7">KS3-K002</strain>
    </source>
</reference>
<feature type="domain" description="Sodium/calcium exchanger membrane region" evidence="6">
    <location>
        <begin position="7"/>
        <end position="161"/>
    </location>
</feature>